<reference evidence="1" key="1">
    <citation type="journal article" date="2019" name="Beilstein J. Org. Chem.">
        <title>Nanangenines: drimane sesquiterpenoids as the dominant metabolite cohort of a novel Australian fungus, Aspergillus nanangensis.</title>
        <authorList>
            <person name="Lacey H.J."/>
            <person name="Gilchrist C.L.M."/>
            <person name="Crombie A."/>
            <person name="Kalaitzis J.A."/>
            <person name="Vuong D."/>
            <person name="Rutledge P.J."/>
            <person name="Turner P."/>
            <person name="Pitt J.I."/>
            <person name="Lacey E."/>
            <person name="Chooi Y.H."/>
            <person name="Piggott A.M."/>
        </authorList>
    </citation>
    <scope>NUCLEOTIDE SEQUENCE</scope>
    <source>
        <strain evidence="1">MST-FP2251</strain>
    </source>
</reference>
<gene>
    <name evidence="1" type="ORF">FE257_013037</name>
</gene>
<dbReference type="EMBL" id="VCAU01000098">
    <property type="protein sequence ID" value="KAF9885320.1"/>
    <property type="molecule type" value="Genomic_DNA"/>
</dbReference>
<keyword evidence="2" id="KW-1185">Reference proteome</keyword>
<dbReference type="Pfam" id="PF07081">
    <property type="entry name" value="DUF1349"/>
    <property type="match status" value="1"/>
</dbReference>
<evidence type="ECO:0000313" key="1">
    <source>
        <dbReference type="EMBL" id="KAF9885320.1"/>
    </source>
</evidence>
<dbReference type="PANTHER" id="PTHR35332:SF2">
    <property type="entry name" value="REGULATION OF ENOLASE PROTEIN 1"/>
    <property type="match status" value="1"/>
</dbReference>
<accession>A0AAD4CF14</accession>
<proteinExistence type="predicted"/>
<dbReference type="Proteomes" id="UP001194746">
    <property type="component" value="Unassembled WGS sequence"/>
</dbReference>
<sequence length="196" mass="22290">MASKYNSVHIDRPIPNLDAAFELSCAAGTDIWDKAPSTHTFNAPIVYQRTTKEQFMSSRLTVSADFKDRFDQAGLCLVIKSADRTRWIKTGIEVEFDVPWVSTVVKDEWADWSLRDLFDGSKKQVTVEIRKEDDGDLWVHAFGPDGRHAALRQITWWSALPDDIELWVGPYVAKPAPNGETERFTAHFDGFEVKTL</sequence>
<dbReference type="SUPFAM" id="SSF49899">
    <property type="entry name" value="Concanavalin A-like lectins/glucanases"/>
    <property type="match status" value="1"/>
</dbReference>
<dbReference type="AlphaFoldDB" id="A0AAD4CF14"/>
<comment type="caution">
    <text evidence="1">The sequence shown here is derived from an EMBL/GenBank/DDBJ whole genome shotgun (WGS) entry which is preliminary data.</text>
</comment>
<name>A0AAD4CF14_ASPNN</name>
<protein>
    <submittedName>
        <fullName evidence="1">Uncharacterized protein</fullName>
    </submittedName>
</protein>
<organism evidence="1 2">
    <name type="scientific">Aspergillus nanangensis</name>
    <dbReference type="NCBI Taxonomy" id="2582783"/>
    <lineage>
        <taxon>Eukaryota</taxon>
        <taxon>Fungi</taxon>
        <taxon>Dikarya</taxon>
        <taxon>Ascomycota</taxon>
        <taxon>Pezizomycotina</taxon>
        <taxon>Eurotiomycetes</taxon>
        <taxon>Eurotiomycetidae</taxon>
        <taxon>Eurotiales</taxon>
        <taxon>Aspergillaceae</taxon>
        <taxon>Aspergillus</taxon>
        <taxon>Aspergillus subgen. Circumdati</taxon>
    </lineage>
</organism>
<evidence type="ECO:0000313" key="2">
    <source>
        <dbReference type="Proteomes" id="UP001194746"/>
    </source>
</evidence>
<dbReference type="InterPro" id="IPR013320">
    <property type="entry name" value="ConA-like_dom_sf"/>
</dbReference>
<dbReference type="Gene3D" id="2.60.120.200">
    <property type="match status" value="1"/>
</dbReference>
<reference evidence="1" key="2">
    <citation type="submission" date="2020-02" db="EMBL/GenBank/DDBJ databases">
        <authorList>
            <person name="Gilchrist C.L.M."/>
            <person name="Chooi Y.-H."/>
        </authorList>
    </citation>
    <scope>NUCLEOTIDE SEQUENCE</scope>
    <source>
        <strain evidence="1">MST-FP2251</strain>
    </source>
</reference>
<dbReference type="PANTHER" id="PTHR35332">
    <property type="entry name" value="REGULATION OF ENOLASE PROTEIN 1"/>
    <property type="match status" value="1"/>
</dbReference>
<dbReference type="InterPro" id="IPR009784">
    <property type="entry name" value="DUF1349"/>
</dbReference>